<organism evidence="2">
    <name type="scientific">Dictyoglomus turgidum</name>
    <dbReference type="NCBI Taxonomy" id="513050"/>
    <lineage>
        <taxon>Bacteria</taxon>
        <taxon>Pseudomonadati</taxon>
        <taxon>Dictyoglomota</taxon>
        <taxon>Dictyoglomia</taxon>
        <taxon>Dictyoglomales</taxon>
        <taxon>Dictyoglomaceae</taxon>
        <taxon>Dictyoglomus</taxon>
    </lineage>
</organism>
<dbReference type="InterPro" id="IPR031939">
    <property type="entry name" value="Adhesin_E-like"/>
</dbReference>
<accession>A0A7C3SNJ7</accession>
<comment type="caution">
    <text evidence="2">The sequence shown here is derived from an EMBL/GenBank/DDBJ whole genome shotgun (WGS) entry which is preliminary data.</text>
</comment>
<evidence type="ECO:0000313" key="2">
    <source>
        <dbReference type="EMBL" id="HGB31259.1"/>
    </source>
</evidence>
<dbReference type="Pfam" id="PF16747">
    <property type="entry name" value="Adhesin_E"/>
    <property type="match status" value="1"/>
</dbReference>
<evidence type="ECO:0000259" key="1">
    <source>
        <dbReference type="Pfam" id="PF16747"/>
    </source>
</evidence>
<sequence>MKKLIVLLFLVFFLFGFKNSSDALESSNIPENCRDYMSYCLKQKPRNYCTDITESYLYCWTGCKELLKLSDNFCRKTCSCDLSLRWKFYWINNFGVCFYDIESITWSSTWLSKRVAKVWWKIIYTEKGKEEMARNFGEKYKKIDYSLALNEFDCATKKVRDLELYNYFLDGEVVENHTYSSSWKSIIPESSLEALFNELCSKKNK</sequence>
<dbReference type="AlphaFoldDB" id="A0A7C3SNJ7"/>
<gene>
    <name evidence="2" type="ORF">ENV35_05225</name>
</gene>
<feature type="domain" description="Surface-adhesin protein E-like" evidence="1">
    <location>
        <begin position="97"/>
        <end position="201"/>
    </location>
</feature>
<dbReference type="EMBL" id="DTGA01000124">
    <property type="protein sequence ID" value="HGB31259.1"/>
    <property type="molecule type" value="Genomic_DNA"/>
</dbReference>
<name>A0A7C3SNJ7_9BACT</name>
<protein>
    <recommendedName>
        <fullName evidence="1">Surface-adhesin protein E-like domain-containing protein</fullName>
    </recommendedName>
</protein>
<reference evidence="2" key="1">
    <citation type="journal article" date="2020" name="mSystems">
        <title>Genome- and Community-Level Interaction Insights into Carbon Utilization and Element Cycling Functions of Hydrothermarchaeota in Hydrothermal Sediment.</title>
        <authorList>
            <person name="Zhou Z."/>
            <person name="Liu Y."/>
            <person name="Xu W."/>
            <person name="Pan J."/>
            <person name="Luo Z.H."/>
            <person name="Li M."/>
        </authorList>
    </citation>
    <scope>NUCLEOTIDE SEQUENCE [LARGE SCALE GENOMIC DNA]</scope>
    <source>
        <strain evidence="2">SpSt-751</strain>
    </source>
</reference>
<proteinExistence type="predicted"/>